<protein>
    <submittedName>
        <fullName evidence="1">Uncharacterized protein</fullName>
    </submittedName>
</protein>
<reference evidence="1 2" key="1">
    <citation type="journal article" date="2018" name="PLoS Genet.">
        <title>Repeat elements organise 3D genome structure and mediate transcription in the filamentous fungus Epichloe festucae.</title>
        <authorList>
            <person name="Winter D.J."/>
            <person name="Ganley A.R.D."/>
            <person name="Young C.A."/>
            <person name="Liachko I."/>
            <person name="Schardl C.L."/>
            <person name="Dupont P.Y."/>
            <person name="Berry D."/>
            <person name="Ram A."/>
            <person name="Scott B."/>
            <person name="Cox M.P."/>
        </authorList>
    </citation>
    <scope>NUCLEOTIDE SEQUENCE [LARGE SCALE GENOMIC DNA]</scope>
    <source>
        <strain evidence="1 2">Fl1</strain>
    </source>
</reference>
<proteinExistence type="predicted"/>
<dbReference type="Proteomes" id="UP000594364">
    <property type="component" value="Chromosome 6"/>
</dbReference>
<gene>
    <name evidence="1" type="ORF">C2857_000470</name>
</gene>
<organism evidence="1 2">
    <name type="scientific">Epichloe festucae (strain Fl1)</name>
    <dbReference type="NCBI Taxonomy" id="877507"/>
    <lineage>
        <taxon>Eukaryota</taxon>
        <taxon>Fungi</taxon>
        <taxon>Dikarya</taxon>
        <taxon>Ascomycota</taxon>
        <taxon>Pezizomycotina</taxon>
        <taxon>Sordariomycetes</taxon>
        <taxon>Hypocreomycetidae</taxon>
        <taxon>Hypocreales</taxon>
        <taxon>Clavicipitaceae</taxon>
        <taxon>Epichloe</taxon>
    </lineage>
</organism>
<dbReference type="OrthoDB" id="5150140at2759"/>
<dbReference type="EMBL" id="CP031390">
    <property type="protein sequence ID" value="QPH15934.1"/>
    <property type="molecule type" value="Genomic_DNA"/>
</dbReference>
<dbReference type="AlphaFoldDB" id="A0A7U3Q135"/>
<evidence type="ECO:0000313" key="2">
    <source>
        <dbReference type="Proteomes" id="UP000594364"/>
    </source>
</evidence>
<keyword evidence="2" id="KW-1185">Reference proteome</keyword>
<name>A0A7U3Q135_EPIFF</name>
<sequence>MVHSLHIPPCLRTPTHHHHPPPVDKSLRIQIEGPLVSVQKLLPNVSWHVDVCKPIFPQPAGPKLAELTYRAIYGHNALPDIGSRLVVRDEYLSWIHHKNEIDYYGVTFDNNVPSDEYFPEVLQINIIEIEADEGEYANEYLPFMISPADYIGKKILAVPRCCQKRKGSTDRRRVNGLVAERDVMRQGIDREVITKLLVGHGVYSTKIPEKRFDIVPRPPTGQAPKER</sequence>
<evidence type="ECO:0000313" key="1">
    <source>
        <dbReference type="EMBL" id="QPH15934.1"/>
    </source>
</evidence>
<accession>A0A7U3Q135</accession>